<dbReference type="GeneID" id="36523399"/>
<dbReference type="AlphaFoldDB" id="A0A2I2FGA8"/>
<accession>A0A2I2FGA8</accession>
<dbReference type="GO" id="GO:0043386">
    <property type="term" value="P:mycotoxin biosynthetic process"/>
    <property type="evidence" value="ECO:0007669"/>
    <property type="project" value="InterPro"/>
</dbReference>
<evidence type="ECO:0000313" key="3">
    <source>
        <dbReference type="EMBL" id="PLB39662.1"/>
    </source>
</evidence>
<evidence type="ECO:0000256" key="1">
    <source>
        <dbReference type="ARBA" id="ARBA00004685"/>
    </source>
</evidence>
<keyword evidence="4" id="KW-1185">Reference proteome</keyword>
<comment type="similarity">
    <text evidence="2">Belongs to the ustYa family.</text>
</comment>
<dbReference type="Proteomes" id="UP000234585">
    <property type="component" value="Unassembled WGS sequence"/>
</dbReference>
<gene>
    <name evidence="3" type="ORF">BDW47DRAFT_124345</name>
</gene>
<sequence>MSEKKRDAIEFFPPPALVAVEYEIYHFLNNFSQPSIYRGPPTPEREAAWEELTHAPAVNVFMDKLPLLNKSAEVDWVRSPEEAGGGAAALLEVVHQLHCLSMLRKWSYREWYEEAPLEFDGSKDLMWDHIDHCIEILRVHLMCTSDVTPFLAIRDETAPIGERADFKFMHKCRNLSKLKDWMWDNMALP</sequence>
<dbReference type="Pfam" id="PF11807">
    <property type="entry name" value="UstYa"/>
    <property type="match status" value="1"/>
</dbReference>
<reference evidence="3 4" key="1">
    <citation type="submission" date="2017-12" db="EMBL/GenBank/DDBJ databases">
        <authorList>
            <consortium name="DOE Joint Genome Institute"/>
            <person name="Haridas S."/>
            <person name="Kjaerbolling I."/>
            <person name="Vesth T.C."/>
            <person name="Frisvad J.C."/>
            <person name="Nybo J.L."/>
            <person name="Theobald S."/>
            <person name="Kuo A."/>
            <person name="Bowyer P."/>
            <person name="Matsuda Y."/>
            <person name="Mondo S."/>
            <person name="Lyhne E.K."/>
            <person name="Kogle M.E."/>
            <person name="Clum A."/>
            <person name="Lipzen A."/>
            <person name="Salamov A."/>
            <person name="Ngan C.Y."/>
            <person name="Daum C."/>
            <person name="Chiniquy J."/>
            <person name="Barry K."/>
            <person name="LaButti K."/>
            <person name="Simmons B.A."/>
            <person name="Magnuson J.K."/>
            <person name="Mortensen U.H."/>
            <person name="Larsen T.O."/>
            <person name="Grigoriev I.V."/>
            <person name="Baker S.E."/>
            <person name="Andersen M.R."/>
            <person name="Nordberg H.P."/>
            <person name="Cantor M.N."/>
            <person name="Hua S.X."/>
        </authorList>
    </citation>
    <scope>NUCLEOTIDE SEQUENCE [LARGE SCALE GENOMIC DNA]</scope>
    <source>
        <strain evidence="3 4">CBS 102.13</strain>
    </source>
</reference>
<dbReference type="RefSeq" id="XP_024673674.1">
    <property type="nucleotide sequence ID" value="XM_024816239.1"/>
</dbReference>
<dbReference type="EMBL" id="KZ559128">
    <property type="protein sequence ID" value="PLB39662.1"/>
    <property type="molecule type" value="Genomic_DNA"/>
</dbReference>
<proteinExistence type="inferred from homology"/>
<name>A0A2I2FGA8_ASPCN</name>
<dbReference type="OrthoDB" id="3687641at2759"/>
<dbReference type="STRING" id="41067.A0A2I2FGA8"/>
<dbReference type="PANTHER" id="PTHR33365">
    <property type="entry name" value="YALI0B05434P"/>
    <property type="match status" value="1"/>
</dbReference>
<protein>
    <recommendedName>
        <fullName evidence="5">Tat pathway signal sequence</fullName>
    </recommendedName>
</protein>
<evidence type="ECO:0000256" key="2">
    <source>
        <dbReference type="ARBA" id="ARBA00035112"/>
    </source>
</evidence>
<dbReference type="InterPro" id="IPR021765">
    <property type="entry name" value="UstYa-like"/>
</dbReference>
<evidence type="ECO:0008006" key="5">
    <source>
        <dbReference type="Google" id="ProtNLM"/>
    </source>
</evidence>
<dbReference type="PANTHER" id="PTHR33365:SF4">
    <property type="entry name" value="CYCLOCHLOROTINE BIOSYNTHESIS PROTEIN O"/>
    <property type="match status" value="1"/>
</dbReference>
<evidence type="ECO:0000313" key="4">
    <source>
        <dbReference type="Proteomes" id="UP000234585"/>
    </source>
</evidence>
<organism evidence="3 4">
    <name type="scientific">Aspergillus candidus</name>
    <dbReference type="NCBI Taxonomy" id="41067"/>
    <lineage>
        <taxon>Eukaryota</taxon>
        <taxon>Fungi</taxon>
        <taxon>Dikarya</taxon>
        <taxon>Ascomycota</taxon>
        <taxon>Pezizomycotina</taxon>
        <taxon>Eurotiomycetes</taxon>
        <taxon>Eurotiomycetidae</taxon>
        <taxon>Eurotiales</taxon>
        <taxon>Aspergillaceae</taxon>
        <taxon>Aspergillus</taxon>
        <taxon>Aspergillus subgen. Circumdati</taxon>
    </lineage>
</organism>
<comment type="pathway">
    <text evidence="1">Mycotoxin biosynthesis.</text>
</comment>